<dbReference type="EMBL" id="SRLO01000537">
    <property type="protein sequence ID" value="TNN52754.1"/>
    <property type="molecule type" value="Genomic_DNA"/>
</dbReference>
<keyword evidence="2" id="KW-1185">Reference proteome</keyword>
<dbReference type="Proteomes" id="UP000314294">
    <property type="component" value="Unassembled WGS sequence"/>
</dbReference>
<organism evidence="1 2">
    <name type="scientific">Liparis tanakae</name>
    <name type="common">Tanaka's snailfish</name>
    <dbReference type="NCBI Taxonomy" id="230148"/>
    <lineage>
        <taxon>Eukaryota</taxon>
        <taxon>Metazoa</taxon>
        <taxon>Chordata</taxon>
        <taxon>Craniata</taxon>
        <taxon>Vertebrata</taxon>
        <taxon>Euteleostomi</taxon>
        <taxon>Actinopterygii</taxon>
        <taxon>Neopterygii</taxon>
        <taxon>Teleostei</taxon>
        <taxon>Neoteleostei</taxon>
        <taxon>Acanthomorphata</taxon>
        <taxon>Eupercaria</taxon>
        <taxon>Perciformes</taxon>
        <taxon>Cottioidei</taxon>
        <taxon>Cottales</taxon>
        <taxon>Liparidae</taxon>
        <taxon>Liparis</taxon>
    </lineage>
</organism>
<reference evidence="1 2" key="1">
    <citation type="submission" date="2019-03" db="EMBL/GenBank/DDBJ databases">
        <title>First draft genome of Liparis tanakae, snailfish: a comprehensive survey of snailfish specific genes.</title>
        <authorList>
            <person name="Kim W."/>
            <person name="Song I."/>
            <person name="Jeong J.-H."/>
            <person name="Kim D."/>
            <person name="Kim S."/>
            <person name="Ryu S."/>
            <person name="Song J.Y."/>
            <person name="Lee S.K."/>
        </authorList>
    </citation>
    <scope>NUCLEOTIDE SEQUENCE [LARGE SCALE GENOMIC DNA]</scope>
    <source>
        <tissue evidence="1">Muscle</tissue>
    </source>
</reference>
<gene>
    <name evidence="1" type="ORF">EYF80_037058</name>
</gene>
<protein>
    <submittedName>
        <fullName evidence="1">Uncharacterized protein</fullName>
    </submittedName>
</protein>
<accession>A0A4Z2GIY6</accession>
<comment type="caution">
    <text evidence="1">The sequence shown here is derived from an EMBL/GenBank/DDBJ whole genome shotgun (WGS) entry which is preliminary data.</text>
</comment>
<evidence type="ECO:0000313" key="2">
    <source>
        <dbReference type="Proteomes" id="UP000314294"/>
    </source>
</evidence>
<sequence>MAEREHFPFPASGWSGVEGYARMLKKDGSLKPGRAAAVLPASCILTPNTWSLHRNHGRHNYTSELYGPAIDRLSDRTVMRIVEEGNNFNVRRLGNPN</sequence>
<name>A0A4Z2GIY6_9TELE</name>
<evidence type="ECO:0000313" key="1">
    <source>
        <dbReference type="EMBL" id="TNN52754.1"/>
    </source>
</evidence>
<proteinExistence type="predicted"/>
<dbReference type="AlphaFoldDB" id="A0A4Z2GIY6"/>